<sequence>MLPLPWFRYVGGRVKDRNRTAWGCTRGMSSGGQPGTEPVSQVDRVAALFACTCSKGKGLGWLSRKEGATNRRPDGQGPIVETSVSDEQGKGNNKPYLRRFTLRFFHGGNAITSNATSSMSAAGRGWYPLGAPSTSGAAAIGLWRPGFCLDGLPMGFVHLGRRSSAMAVNQVTTQGDRSARACKAYRVFTPDRLSSRGRSLIFDAASHSADPRWFRICSAKSRQLQWSEARSGAFGVGLCNHAFVSQQCQPLAAAHGRALVCASILASWVRRFVTSSISAHYCVCCRFAFHLVHFVGSSRSIIPHVWGSTVSVVQVSHAPLCLFPSYLALSAAFTFDARSCATSAHVVVLPAQSRLAFHVGHFAFARATGSNILGALLV</sequence>
<dbReference type="Proteomes" id="UP001605036">
    <property type="component" value="Unassembled WGS sequence"/>
</dbReference>
<protein>
    <submittedName>
        <fullName evidence="2">Uncharacterized protein</fullName>
    </submittedName>
</protein>
<dbReference type="EMBL" id="JBHFFA010000001">
    <property type="protein sequence ID" value="KAL2654276.1"/>
    <property type="molecule type" value="Genomic_DNA"/>
</dbReference>
<comment type="caution">
    <text evidence="2">The sequence shown here is derived from an EMBL/GenBank/DDBJ whole genome shotgun (WGS) entry which is preliminary data.</text>
</comment>
<evidence type="ECO:0000313" key="2">
    <source>
        <dbReference type="EMBL" id="KAL2654276.1"/>
    </source>
</evidence>
<feature type="region of interest" description="Disordered" evidence="1">
    <location>
        <begin position="64"/>
        <end position="92"/>
    </location>
</feature>
<dbReference type="AlphaFoldDB" id="A0ABD1ZTC6"/>
<reference evidence="2 3" key="1">
    <citation type="submission" date="2024-09" db="EMBL/GenBank/DDBJ databases">
        <title>Chromosome-scale assembly of Riccia fluitans.</title>
        <authorList>
            <person name="Paukszto L."/>
            <person name="Sawicki J."/>
            <person name="Karawczyk K."/>
            <person name="Piernik-Szablinska J."/>
            <person name="Szczecinska M."/>
            <person name="Mazdziarz M."/>
        </authorList>
    </citation>
    <scope>NUCLEOTIDE SEQUENCE [LARGE SCALE GENOMIC DNA]</scope>
    <source>
        <strain evidence="2">Rf_01</strain>
        <tissue evidence="2">Aerial parts of the thallus</tissue>
    </source>
</reference>
<gene>
    <name evidence="2" type="ORF">R1flu_022404</name>
</gene>
<keyword evidence="3" id="KW-1185">Reference proteome</keyword>
<evidence type="ECO:0000313" key="3">
    <source>
        <dbReference type="Proteomes" id="UP001605036"/>
    </source>
</evidence>
<organism evidence="2 3">
    <name type="scientific">Riccia fluitans</name>
    <dbReference type="NCBI Taxonomy" id="41844"/>
    <lineage>
        <taxon>Eukaryota</taxon>
        <taxon>Viridiplantae</taxon>
        <taxon>Streptophyta</taxon>
        <taxon>Embryophyta</taxon>
        <taxon>Marchantiophyta</taxon>
        <taxon>Marchantiopsida</taxon>
        <taxon>Marchantiidae</taxon>
        <taxon>Marchantiales</taxon>
        <taxon>Ricciaceae</taxon>
        <taxon>Riccia</taxon>
    </lineage>
</organism>
<evidence type="ECO:0000256" key="1">
    <source>
        <dbReference type="SAM" id="MobiDB-lite"/>
    </source>
</evidence>
<name>A0ABD1ZTC6_9MARC</name>
<accession>A0ABD1ZTC6</accession>
<proteinExistence type="predicted"/>
<feature type="compositionally biased region" description="Basic and acidic residues" evidence="1">
    <location>
        <begin position="64"/>
        <end position="74"/>
    </location>
</feature>